<protein>
    <recommendedName>
        <fullName evidence="3">Thioredoxin</fullName>
    </recommendedName>
</protein>
<dbReference type="NCBIfam" id="NF040920">
    <property type="entry name" value="CD1871A_fam"/>
    <property type="match status" value="1"/>
</dbReference>
<name>A0A6V6Y6H4_9FIRM</name>
<accession>A0A6V6Y6H4</accession>
<reference evidence="1 2" key="1">
    <citation type="submission" date="2020-06" db="EMBL/GenBank/DDBJ databases">
        <authorList>
            <person name="Criscuolo A."/>
        </authorList>
    </citation>
    <scope>NUCLEOTIDE SEQUENCE [LARGE SCALE GENOMIC DNA]</scope>
    <source>
        <strain evidence="1">1804121828</strain>
    </source>
</reference>
<evidence type="ECO:0008006" key="3">
    <source>
        <dbReference type="Google" id="ProtNLM"/>
    </source>
</evidence>
<dbReference type="RefSeq" id="WP_180500554.1">
    <property type="nucleotide sequence ID" value="NZ_CAIJCS010000022.1"/>
</dbReference>
<evidence type="ECO:0000313" key="2">
    <source>
        <dbReference type="Proteomes" id="UP000586454"/>
    </source>
</evidence>
<dbReference type="InterPro" id="IPR047708">
    <property type="entry name" value="CD1871A-like"/>
</dbReference>
<gene>
    <name evidence="1" type="ORF">PEPNEM18_01398</name>
</gene>
<dbReference type="AlphaFoldDB" id="A0A6V6Y6H4"/>
<evidence type="ECO:0000313" key="1">
    <source>
        <dbReference type="EMBL" id="CAC9934438.1"/>
    </source>
</evidence>
<proteinExistence type="predicted"/>
<keyword evidence="2" id="KW-1185">Reference proteome</keyword>
<dbReference type="EMBL" id="CAIJCS010000022">
    <property type="protein sequence ID" value="CAC9934438.1"/>
    <property type="molecule type" value="Genomic_DNA"/>
</dbReference>
<sequence>MNRQLSRYALLIMGIAFIAFGAVRGEVDTVFAKAVRICLECIGIG</sequence>
<organism evidence="1 2">
    <name type="scientific">Aedoeadaptatus nemausensis</name>
    <dbReference type="NCBI Taxonomy" id="2582829"/>
    <lineage>
        <taxon>Bacteria</taxon>
        <taxon>Bacillati</taxon>
        <taxon>Bacillota</taxon>
        <taxon>Tissierellia</taxon>
        <taxon>Tissierellales</taxon>
        <taxon>Peptoniphilaceae</taxon>
        <taxon>Aedoeadaptatus</taxon>
    </lineage>
</organism>
<comment type="caution">
    <text evidence="1">The sequence shown here is derived from an EMBL/GenBank/DDBJ whole genome shotgun (WGS) entry which is preliminary data.</text>
</comment>
<dbReference type="Proteomes" id="UP000586454">
    <property type="component" value="Unassembled WGS sequence"/>
</dbReference>